<gene>
    <name evidence="1" type="ORF">C492_10775</name>
</gene>
<accession>L9XHA9</accession>
<reference evidence="1 2" key="1">
    <citation type="journal article" date="2014" name="PLoS Genet.">
        <title>Phylogenetically driven sequencing of extremely halophilic archaea reveals strategies for static and dynamic osmo-response.</title>
        <authorList>
            <person name="Becker E.A."/>
            <person name="Seitzer P.M."/>
            <person name="Tritt A."/>
            <person name="Larsen D."/>
            <person name="Krusor M."/>
            <person name="Yao A.I."/>
            <person name="Wu D."/>
            <person name="Madern D."/>
            <person name="Eisen J.A."/>
            <person name="Darling A.E."/>
            <person name="Facciotti M.T."/>
        </authorList>
    </citation>
    <scope>NUCLEOTIDE SEQUENCE [LARGE SCALE GENOMIC DNA]</scope>
    <source>
        <strain evidence="1 2">DSM 18795</strain>
    </source>
</reference>
<dbReference type="Proteomes" id="UP000011531">
    <property type="component" value="Unassembled WGS sequence"/>
</dbReference>
<comment type="caution">
    <text evidence="1">The sequence shown here is derived from an EMBL/GenBank/DDBJ whole genome shotgun (WGS) entry which is preliminary data.</text>
</comment>
<evidence type="ECO:0000313" key="1">
    <source>
        <dbReference type="EMBL" id="ELY60048.1"/>
    </source>
</evidence>
<evidence type="ECO:0000313" key="2">
    <source>
        <dbReference type="Proteomes" id="UP000011531"/>
    </source>
</evidence>
<organism evidence="1 2">
    <name type="scientific">Natronococcus jeotgali DSM 18795</name>
    <dbReference type="NCBI Taxonomy" id="1227498"/>
    <lineage>
        <taxon>Archaea</taxon>
        <taxon>Methanobacteriati</taxon>
        <taxon>Methanobacteriota</taxon>
        <taxon>Stenosarchaea group</taxon>
        <taxon>Halobacteria</taxon>
        <taxon>Halobacteriales</taxon>
        <taxon>Natrialbaceae</taxon>
        <taxon>Natronococcus</taxon>
    </lineage>
</organism>
<protein>
    <submittedName>
        <fullName evidence="1">Uncharacterized protein</fullName>
    </submittedName>
</protein>
<name>L9XHA9_9EURY</name>
<dbReference type="EMBL" id="AOIA01000094">
    <property type="protein sequence ID" value="ELY60048.1"/>
    <property type="molecule type" value="Genomic_DNA"/>
</dbReference>
<keyword evidence="2" id="KW-1185">Reference proteome</keyword>
<sequence length="148" mass="16807">MWKTFSSEVLRPFLLEMLRSSLEVVFDLVRCVPVRPLLTESLIEISASLFGLEKSYTTFKKVSGILSIQIDRSSVSAGFRVFDEEFINVTTPIRKGRLNVRPEPKYLEDTPETARAHKDIRCWTCCSPLLVSLRIAWSSLACSVLMCS</sequence>
<dbReference type="AlphaFoldDB" id="L9XHA9"/>
<proteinExistence type="predicted"/>